<dbReference type="EMBL" id="JGYG01000032">
    <property type="protein sequence ID" value="KFI24989.1"/>
    <property type="molecule type" value="Genomic_DNA"/>
</dbReference>
<evidence type="ECO:0000313" key="2">
    <source>
        <dbReference type="Proteomes" id="UP000028826"/>
    </source>
</evidence>
<gene>
    <name evidence="1" type="ORF">CN97_11495</name>
</gene>
<accession>A0A086XSI9</accession>
<organism evidence="1 2">
    <name type="scientific">Haematobacter massiliensis</name>
    <dbReference type="NCBI Taxonomy" id="195105"/>
    <lineage>
        <taxon>Bacteria</taxon>
        <taxon>Pseudomonadati</taxon>
        <taxon>Pseudomonadota</taxon>
        <taxon>Alphaproteobacteria</taxon>
        <taxon>Rhodobacterales</taxon>
        <taxon>Paracoccaceae</taxon>
        <taxon>Haematobacter</taxon>
    </lineage>
</organism>
<keyword evidence="2" id="KW-1185">Reference proteome</keyword>
<dbReference type="Proteomes" id="UP000028826">
    <property type="component" value="Unassembled WGS sequence"/>
</dbReference>
<sequence length="59" mass="6125">MRKIAPTRDKPRSAKAFFFVVAAAFGVAAAMVLYMSSQQVPAITGAQGVAAPDVEVSTP</sequence>
<name>A0A086XSI9_9RHOB</name>
<dbReference type="AlphaFoldDB" id="A0A086XSI9"/>
<dbReference type="RefSeq" id="WP_035715218.1">
    <property type="nucleotide sequence ID" value="NZ_CP035509.1"/>
</dbReference>
<evidence type="ECO:0000313" key="1">
    <source>
        <dbReference type="EMBL" id="KFI24989.1"/>
    </source>
</evidence>
<proteinExistence type="predicted"/>
<comment type="caution">
    <text evidence="1">The sequence shown here is derived from an EMBL/GenBank/DDBJ whole genome shotgun (WGS) entry which is preliminary data.</text>
</comment>
<reference evidence="1 2" key="1">
    <citation type="submission" date="2014-03" db="EMBL/GenBank/DDBJ databases">
        <title>Genome of Haematobacter massiliensis CCUG 47968.</title>
        <authorList>
            <person name="Wang D."/>
            <person name="Wang G."/>
        </authorList>
    </citation>
    <scope>NUCLEOTIDE SEQUENCE [LARGE SCALE GENOMIC DNA]</scope>
    <source>
        <strain evidence="1 2">CCUG 47968</strain>
    </source>
</reference>
<protein>
    <submittedName>
        <fullName evidence="1">Uncharacterized protein</fullName>
    </submittedName>
</protein>
<dbReference type="GeneID" id="39676566"/>